<dbReference type="Proteomes" id="UP000055024">
    <property type="component" value="Unassembled WGS sequence"/>
</dbReference>
<evidence type="ECO:0000256" key="1">
    <source>
        <dbReference type="SAM" id="MobiDB-lite"/>
    </source>
</evidence>
<comment type="caution">
    <text evidence="2">The sequence shown here is derived from an EMBL/GenBank/DDBJ whole genome shotgun (WGS) entry which is preliminary data.</text>
</comment>
<dbReference type="OrthoDB" id="5920528at2759"/>
<evidence type="ECO:0000313" key="3">
    <source>
        <dbReference type="Proteomes" id="UP000055024"/>
    </source>
</evidence>
<organism evidence="2 3">
    <name type="scientific">Trichinella zimbabwensis</name>
    <dbReference type="NCBI Taxonomy" id="268475"/>
    <lineage>
        <taxon>Eukaryota</taxon>
        <taxon>Metazoa</taxon>
        <taxon>Ecdysozoa</taxon>
        <taxon>Nematoda</taxon>
        <taxon>Enoplea</taxon>
        <taxon>Dorylaimia</taxon>
        <taxon>Trichinellida</taxon>
        <taxon>Trichinellidae</taxon>
        <taxon>Trichinella</taxon>
    </lineage>
</organism>
<name>A0A0V1I6F4_9BILA</name>
<reference evidence="2 3" key="1">
    <citation type="submission" date="2015-01" db="EMBL/GenBank/DDBJ databases">
        <title>Evolution of Trichinella species and genotypes.</title>
        <authorList>
            <person name="Korhonen P.K."/>
            <person name="Edoardo P."/>
            <person name="Giuseppe L.R."/>
            <person name="Gasser R.B."/>
        </authorList>
    </citation>
    <scope>NUCLEOTIDE SEQUENCE [LARGE SCALE GENOMIC DNA]</scope>
    <source>
        <strain evidence="2">ISS1029</strain>
    </source>
</reference>
<dbReference type="EMBL" id="JYDP01000003">
    <property type="protein sequence ID" value="KRZ18446.1"/>
    <property type="molecule type" value="Genomic_DNA"/>
</dbReference>
<dbReference type="AlphaFoldDB" id="A0A0V1I6F4"/>
<protein>
    <submittedName>
        <fullName evidence="2">Uncharacterized protein</fullName>
    </submittedName>
</protein>
<proteinExistence type="predicted"/>
<feature type="compositionally biased region" description="Basic residues" evidence="1">
    <location>
        <begin position="54"/>
        <end position="66"/>
    </location>
</feature>
<gene>
    <name evidence="2" type="ORF">T11_3434</name>
</gene>
<feature type="region of interest" description="Disordered" evidence="1">
    <location>
        <begin position="46"/>
        <end position="66"/>
    </location>
</feature>
<accession>A0A0V1I6F4</accession>
<sequence length="66" mass="7519">MMSQHMTCTSSNRNPMLFLLECGKDVAENALNQRAENLLRNFNGFVERPPGARGQRRHRTTKIATT</sequence>
<keyword evidence="3" id="KW-1185">Reference proteome</keyword>
<evidence type="ECO:0000313" key="2">
    <source>
        <dbReference type="EMBL" id="KRZ18446.1"/>
    </source>
</evidence>